<feature type="transmembrane region" description="Helical" evidence="2">
    <location>
        <begin position="380"/>
        <end position="398"/>
    </location>
</feature>
<keyword evidence="2" id="KW-0812">Transmembrane</keyword>
<feature type="transmembrane region" description="Helical" evidence="2">
    <location>
        <begin position="44"/>
        <end position="68"/>
    </location>
</feature>
<evidence type="ECO:0000313" key="4">
    <source>
        <dbReference type="EMBL" id="OWF42585.1"/>
    </source>
</evidence>
<feature type="transmembrane region" description="Helical" evidence="2">
    <location>
        <begin position="353"/>
        <end position="373"/>
    </location>
</feature>
<evidence type="ECO:0000256" key="2">
    <source>
        <dbReference type="SAM" id="Phobius"/>
    </source>
</evidence>
<keyword evidence="2" id="KW-0472">Membrane</keyword>
<dbReference type="InterPro" id="IPR052728">
    <property type="entry name" value="O2_lipid_transport_reg"/>
</dbReference>
<dbReference type="GO" id="GO:0016747">
    <property type="term" value="F:acyltransferase activity, transferring groups other than amino-acyl groups"/>
    <property type="evidence" value="ECO:0007669"/>
    <property type="project" value="InterPro"/>
</dbReference>
<dbReference type="AlphaFoldDB" id="A0A210Q1K2"/>
<dbReference type="PANTHER" id="PTHR11161">
    <property type="entry name" value="O-ACYLTRANSFERASE"/>
    <property type="match status" value="1"/>
</dbReference>
<accession>A0A210Q1K2</accession>
<feature type="transmembrane region" description="Helical" evidence="2">
    <location>
        <begin position="199"/>
        <end position="219"/>
    </location>
</feature>
<feature type="transmembrane region" description="Helical" evidence="2">
    <location>
        <begin position="523"/>
        <end position="545"/>
    </location>
</feature>
<reference evidence="4 5" key="1">
    <citation type="journal article" date="2017" name="Nat. Ecol. Evol.">
        <title>Scallop genome provides insights into evolution of bilaterian karyotype and development.</title>
        <authorList>
            <person name="Wang S."/>
            <person name="Zhang J."/>
            <person name="Jiao W."/>
            <person name="Li J."/>
            <person name="Xun X."/>
            <person name="Sun Y."/>
            <person name="Guo X."/>
            <person name="Huan P."/>
            <person name="Dong B."/>
            <person name="Zhang L."/>
            <person name="Hu X."/>
            <person name="Sun X."/>
            <person name="Wang J."/>
            <person name="Zhao C."/>
            <person name="Wang Y."/>
            <person name="Wang D."/>
            <person name="Huang X."/>
            <person name="Wang R."/>
            <person name="Lv J."/>
            <person name="Li Y."/>
            <person name="Zhang Z."/>
            <person name="Liu B."/>
            <person name="Lu W."/>
            <person name="Hui Y."/>
            <person name="Liang J."/>
            <person name="Zhou Z."/>
            <person name="Hou R."/>
            <person name="Li X."/>
            <person name="Liu Y."/>
            <person name="Li H."/>
            <person name="Ning X."/>
            <person name="Lin Y."/>
            <person name="Zhao L."/>
            <person name="Xing Q."/>
            <person name="Dou J."/>
            <person name="Li Y."/>
            <person name="Mao J."/>
            <person name="Guo H."/>
            <person name="Dou H."/>
            <person name="Li T."/>
            <person name="Mu C."/>
            <person name="Jiang W."/>
            <person name="Fu Q."/>
            <person name="Fu X."/>
            <person name="Miao Y."/>
            <person name="Liu J."/>
            <person name="Yu Q."/>
            <person name="Li R."/>
            <person name="Liao H."/>
            <person name="Li X."/>
            <person name="Kong Y."/>
            <person name="Jiang Z."/>
            <person name="Chourrout D."/>
            <person name="Li R."/>
            <person name="Bao Z."/>
        </authorList>
    </citation>
    <scope>NUCLEOTIDE SEQUENCE [LARGE SCALE GENOMIC DNA]</scope>
    <source>
        <strain evidence="4 5">PY_sf001</strain>
    </source>
</reference>
<feature type="transmembrane region" description="Helical" evidence="2">
    <location>
        <begin position="239"/>
        <end position="262"/>
    </location>
</feature>
<dbReference type="Proteomes" id="UP000242188">
    <property type="component" value="Unassembled WGS sequence"/>
</dbReference>
<sequence length="598" mass="67541">MCVPDTCSGSDVYGLLKLDALESAKMMVRQADCMVESDITHDLAAFLTLILLGAFVVLVLCSTIFVFLENRSVFSDNKETVNLESASNNPVMKEFKIGDDNSVKTNEGIIPVQSLGCDKSVSHLTPQNGGEHQTDVSKDANSTGDGLPNLPHSVEQPRKMKYGVLSKIAKAFALQLNIPKIVSGKTGPNSIGCIHGIRFFTITWVMLCHTYVYLVMTFPNVWSLENPLNYIEMTHNFSFQIILGGTSAVDTFFMLSGMMLSYTQLKNLQTLKTKLTGRNVGGYVFHYFFHRLWRLTPIYMITILMFATVSEYMKSGPLMPTSFPYIENCKESWWTNLLYVNNLVMTDKPCGGWSWYLANDMQFYTVSLLILFMMIFKMPVAILTSLTLMAGGMAYTVYKQYHTKGSLISGASSFQEYWSNIYIAPWCRIAAFLVGLLFGIVMNKRPRKSFSKILNFAGWTTATAVALTLKYSLYDFNRKGGEPWTRWQNAFYEAFDRPVWALCVAWVIFSCHNHMGGPVNSILSWKGLVPLSRISYATYLVHYLIMATKNNTNYDVFHYTVYNMIYLFLGNTVFSFMAAFVTSLIFEAPFIALGKLIL</sequence>
<dbReference type="Pfam" id="PF01757">
    <property type="entry name" value="Acyl_transf_3"/>
    <property type="match status" value="1"/>
</dbReference>
<proteinExistence type="predicted"/>
<evidence type="ECO:0000313" key="5">
    <source>
        <dbReference type="Proteomes" id="UP000242188"/>
    </source>
</evidence>
<comment type="caution">
    <text evidence="4">The sequence shown here is derived from an EMBL/GenBank/DDBJ whole genome shotgun (WGS) entry which is preliminary data.</text>
</comment>
<dbReference type="OrthoDB" id="207378at2759"/>
<gene>
    <name evidence="4" type="ORF">KP79_PYT21458</name>
</gene>
<feature type="region of interest" description="Disordered" evidence="1">
    <location>
        <begin position="123"/>
        <end position="154"/>
    </location>
</feature>
<feature type="domain" description="Acyltransferase 3" evidence="3">
    <location>
        <begin position="193"/>
        <end position="582"/>
    </location>
</feature>
<feature type="transmembrane region" description="Helical" evidence="2">
    <location>
        <begin position="453"/>
        <end position="474"/>
    </location>
</feature>
<name>A0A210Q1K2_MIZYE</name>
<dbReference type="PANTHER" id="PTHR11161:SF0">
    <property type="entry name" value="O-ACYLTRANSFERASE LIKE PROTEIN"/>
    <property type="match status" value="1"/>
</dbReference>
<evidence type="ECO:0000256" key="1">
    <source>
        <dbReference type="SAM" id="MobiDB-lite"/>
    </source>
</evidence>
<feature type="transmembrane region" description="Helical" evidence="2">
    <location>
        <begin position="292"/>
        <end position="313"/>
    </location>
</feature>
<evidence type="ECO:0000259" key="3">
    <source>
        <dbReference type="Pfam" id="PF01757"/>
    </source>
</evidence>
<keyword evidence="5" id="KW-1185">Reference proteome</keyword>
<dbReference type="EMBL" id="NEDP02005255">
    <property type="protein sequence ID" value="OWF42585.1"/>
    <property type="molecule type" value="Genomic_DNA"/>
</dbReference>
<feature type="transmembrane region" description="Helical" evidence="2">
    <location>
        <begin position="418"/>
        <end position="441"/>
    </location>
</feature>
<feature type="transmembrane region" description="Helical" evidence="2">
    <location>
        <begin position="565"/>
        <end position="586"/>
    </location>
</feature>
<organism evidence="4 5">
    <name type="scientific">Mizuhopecten yessoensis</name>
    <name type="common">Japanese scallop</name>
    <name type="synonym">Patinopecten yessoensis</name>
    <dbReference type="NCBI Taxonomy" id="6573"/>
    <lineage>
        <taxon>Eukaryota</taxon>
        <taxon>Metazoa</taxon>
        <taxon>Spiralia</taxon>
        <taxon>Lophotrochozoa</taxon>
        <taxon>Mollusca</taxon>
        <taxon>Bivalvia</taxon>
        <taxon>Autobranchia</taxon>
        <taxon>Pteriomorphia</taxon>
        <taxon>Pectinida</taxon>
        <taxon>Pectinoidea</taxon>
        <taxon>Pectinidae</taxon>
        <taxon>Mizuhopecten</taxon>
    </lineage>
</organism>
<protein>
    <submittedName>
        <fullName evidence="4">Nose resistant to fluoxetine protein 6</fullName>
    </submittedName>
</protein>
<dbReference type="InterPro" id="IPR002656">
    <property type="entry name" value="Acyl_transf_3_dom"/>
</dbReference>
<keyword evidence="2" id="KW-1133">Transmembrane helix</keyword>